<keyword evidence="3" id="KW-1185">Reference proteome</keyword>
<protein>
    <submittedName>
        <fullName evidence="2">Uncharacterized protein</fullName>
    </submittedName>
</protein>
<name>A0A8J7WC22_9EURY</name>
<accession>A0A8J7WC22</accession>
<proteinExistence type="predicted"/>
<evidence type="ECO:0000313" key="2">
    <source>
        <dbReference type="EMBL" id="MBR1369937.1"/>
    </source>
</evidence>
<feature type="region of interest" description="Disordered" evidence="1">
    <location>
        <begin position="1"/>
        <end position="22"/>
    </location>
</feature>
<dbReference type="AlphaFoldDB" id="A0A8J7WC22"/>
<evidence type="ECO:0000256" key="1">
    <source>
        <dbReference type="SAM" id="MobiDB-lite"/>
    </source>
</evidence>
<organism evidence="2 3">
    <name type="scientific">Methanocalculus chunghsingensis</name>
    <dbReference type="NCBI Taxonomy" id="156457"/>
    <lineage>
        <taxon>Archaea</taxon>
        <taxon>Methanobacteriati</taxon>
        <taxon>Methanobacteriota</taxon>
        <taxon>Stenosarchaea group</taxon>
        <taxon>Methanomicrobia</taxon>
        <taxon>Methanomicrobiales</taxon>
        <taxon>Methanocalculaceae</taxon>
        <taxon>Methanocalculus</taxon>
    </lineage>
</organism>
<comment type="caution">
    <text evidence="2">The sequence shown here is derived from an EMBL/GenBank/DDBJ whole genome shotgun (WGS) entry which is preliminary data.</text>
</comment>
<evidence type="ECO:0000313" key="3">
    <source>
        <dbReference type="Proteomes" id="UP000730161"/>
    </source>
</evidence>
<dbReference type="EMBL" id="JWHL01000025">
    <property type="protein sequence ID" value="MBR1369937.1"/>
    <property type="molecule type" value="Genomic_DNA"/>
</dbReference>
<sequence>MAVWQQDTTDALEDGDPDHMIPGPQFMPPVKFRGNKKICYFAVVFDAQGPDTITQVSHQVYNPMGNVQQLDGYSTGSGWFQWDQRYRYQVIGSNYYEVNDEDDKTAARETLQAAYLAGLVTFNDATWEEVDYMLSQDEAKLFWGCADNYYNYPAGWFKVMTTAFDHNNNPSDPVVSTYYNVPVAAFELDFNAIDYGDIALNYWKPISGDITFGTSDRPTARNIGNTYLKIAIEQNDMSIGTSLVNGVDRWDVKYGARLGDNSDDWREYEPYEEVVLPNHLPLCNTRKLDFKIQVLKAWSGSTYNGTMTLTAEPWWGD</sequence>
<dbReference type="Proteomes" id="UP000730161">
    <property type="component" value="Unassembled WGS sequence"/>
</dbReference>
<gene>
    <name evidence="2" type="ORF">RJ53_10800</name>
</gene>
<reference evidence="2" key="1">
    <citation type="submission" date="2014-12" db="EMBL/GenBank/DDBJ databases">
        <authorList>
            <person name="Huang H.-H."/>
            <person name="Chen S.-C."/>
            <person name="Lai M.-C."/>
        </authorList>
    </citation>
    <scope>NUCLEOTIDE SEQUENCE</scope>
    <source>
        <strain evidence="2">K1F9705b</strain>
    </source>
</reference>